<name>A0A9X3ARI0_9GAMM</name>
<dbReference type="AlphaFoldDB" id="A0A9X3ARI0"/>
<dbReference type="Proteomes" id="UP001147830">
    <property type="component" value="Unassembled WGS sequence"/>
</dbReference>
<proteinExistence type="predicted"/>
<comment type="caution">
    <text evidence="1">The sequence shown here is derived from an EMBL/GenBank/DDBJ whole genome shotgun (WGS) entry which is preliminary data.</text>
</comment>
<dbReference type="RefSeq" id="WP_260976067.1">
    <property type="nucleotide sequence ID" value="NZ_JAOANI010000015.1"/>
</dbReference>
<evidence type="ECO:0000313" key="1">
    <source>
        <dbReference type="EMBL" id="MCT7359195.1"/>
    </source>
</evidence>
<organism evidence="1 2">
    <name type="scientific">Thalassolituus pacificus</name>
    <dbReference type="NCBI Taxonomy" id="2975440"/>
    <lineage>
        <taxon>Bacteria</taxon>
        <taxon>Pseudomonadati</taxon>
        <taxon>Pseudomonadota</taxon>
        <taxon>Gammaproteobacteria</taxon>
        <taxon>Oceanospirillales</taxon>
        <taxon>Oceanospirillaceae</taxon>
        <taxon>Thalassolituus</taxon>
    </lineage>
</organism>
<dbReference type="EMBL" id="JAOANI010000015">
    <property type="protein sequence ID" value="MCT7359195.1"/>
    <property type="molecule type" value="Genomic_DNA"/>
</dbReference>
<accession>A0A9X3ARI0</accession>
<protein>
    <submittedName>
        <fullName evidence="1">Uncharacterized protein</fullName>
    </submittedName>
</protein>
<keyword evidence="2" id="KW-1185">Reference proteome</keyword>
<sequence length="77" mass="9009">MSGEQQVIDFLLQLLDDAAVQNQEMNGPYLEDILFTQLLTRLAARRTEKDILHQVQYHLNFEQRNLSKDEFVVTRGC</sequence>
<evidence type="ECO:0000313" key="2">
    <source>
        <dbReference type="Proteomes" id="UP001147830"/>
    </source>
</evidence>
<reference evidence="1" key="2">
    <citation type="submission" date="2022-08" db="EMBL/GenBank/DDBJ databases">
        <authorList>
            <person name="Dong C."/>
        </authorList>
    </citation>
    <scope>NUCLEOTIDE SEQUENCE</scope>
    <source>
        <strain evidence="1">59MF3M-4</strain>
    </source>
</reference>
<reference evidence="1" key="1">
    <citation type="journal article" date="2022" name="Front. Microbiol.">
        <title>Genome-based taxonomic rearrangement of Oceanobacter-related bacteria including the description of Thalassolituus hydrocarbonoclasticus sp. nov. and Thalassolituus pacificus sp. nov. and emended description of the genus Thalassolituus.</title>
        <authorList>
            <person name="Dong C."/>
            <person name="Wei L."/>
            <person name="Wang J."/>
            <person name="Lai Q."/>
            <person name="Huang Z."/>
            <person name="Shao Z."/>
        </authorList>
    </citation>
    <scope>NUCLEOTIDE SEQUENCE</scope>
    <source>
        <strain evidence="1">59MF3M-4</strain>
    </source>
</reference>
<gene>
    <name evidence="1" type="ORF">NYR02_09200</name>
</gene>